<gene>
    <name evidence="4" type="ORF">DU002_13300</name>
</gene>
<evidence type="ECO:0000256" key="1">
    <source>
        <dbReference type="SAM" id="Phobius"/>
    </source>
</evidence>
<dbReference type="InterPro" id="IPR035919">
    <property type="entry name" value="EAL_sf"/>
</dbReference>
<dbReference type="InterPro" id="IPR029787">
    <property type="entry name" value="Nucleotide_cyclase"/>
</dbReference>
<dbReference type="InterPro" id="IPR043128">
    <property type="entry name" value="Rev_trsase/Diguanyl_cyclase"/>
</dbReference>
<comment type="caution">
    <text evidence="4">The sequence shown here is derived from an EMBL/GenBank/DDBJ whole genome shotgun (WGS) entry which is preliminary data.</text>
</comment>
<dbReference type="PROSITE" id="PS50883">
    <property type="entry name" value="EAL"/>
    <property type="match status" value="1"/>
</dbReference>
<dbReference type="NCBIfam" id="TIGR00254">
    <property type="entry name" value="GGDEF"/>
    <property type="match status" value="1"/>
</dbReference>
<keyword evidence="1" id="KW-1133">Transmembrane helix</keyword>
<dbReference type="InterPro" id="IPR000160">
    <property type="entry name" value="GGDEF_dom"/>
</dbReference>
<accession>A0A368NFR8</accession>
<dbReference type="Gene3D" id="3.30.70.270">
    <property type="match status" value="1"/>
</dbReference>
<feature type="transmembrane region" description="Helical" evidence="1">
    <location>
        <begin position="148"/>
        <end position="168"/>
    </location>
</feature>
<organism evidence="4 5">
    <name type="scientific">Corallincola holothuriorum</name>
    <dbReference type="NCBI Taxonomy" id="2282215"/>
    <lineage>
        <taxon>Bacteria</taxon>
        <taxon>Pseudomonadati</taxon>
        <taxon>Pseudomonadota</taxon>
        <taxon>Gammaproteobacteria</taxon>
        <taxon>Alteromonadales</taxon>
        <taxon>Psychromonadaceae</taxon>
        <taxon>Corallincola</taxon>
    </lineage>
</organism>
<dbReference type="SMART" id="SM00052">
    <property type="entry name" value="EAL"/>
    <property type="match status" value="1"/>
</dbReference>
<name>A0A368NFR8_9GAMM</name>
<dbReference type="OrthoDB" id="9816034at2"/>
<proteinExistence type="predicted"/>
<evidence type="ECO:0000259" key="3">
    <source>
        <dbReference type="PROSITE" id="PS50887"/>
    </source>
</evidence>
<dbReference type="AlphaFoldDB" id="A0A368NFR8"/>
<dbReference type="PROSITE" id="PS50887">
    <property type="entry name" value="GGDEF"/>
    <property type="match status" value="1"/>
</dbReference>
<dbReference type="CDD" id="cd01948">
    <property type="entry name" value="EAL"/>
    <property type="match status" value="1"/>
</dbReference>
<protein>
    <submittedName>
        <fullName evidence="4">EAL domain-containing protein</fullName>
    </submittedName>
</protein>
<keyword evidence="1" id="KW-0472">Membrane</keyword>
<dbReference type="SUPFAM" id="SSF141868">
    <property type="entry name" value="EAL domain-like"/>
    <property type="match status" value="1"/>
</dbReference>
<evidence type="ECO:0000313" key="4">
    <source>
        <dbReference type="EMBL" id="RCU48763.1"/>
    </source>
</evidence>
<dbReference type="CDD" id="cd01949">
    <property type="entry name" value="GGDEF"/>
    <property type="match status" value="1"/>
</dbReference>
<dbReference type="Proteomes" id="UP000252558">
    <property type="component" value="Unassembled WGS sequence"/>
</dbReference>
<evidence type="ECO:0000259" key="2">
    <source>
        <dbReference type="PROSITE" id="PS50883"/>
    </source>
</evidence>
<dbReference type="SMART" id="SM00267">
    <property type="entry name" value="GGDEF"/>
    <property type="match status" value="1"/>
</dbReference>
<reference evidence="4 5" key="1">
    <citation type="submission" date="2018-07" db="EMBL/GenBank/DDBJ databases">
        <title>Corallincola holothuriorum sp. nov., a new facultative anaerobe isolated from sea cucumber Apostichopus japonicus.</title>
        <authorList>
            <person name="Xia H."/>
        </authorList>
    </citation>
    <scope>NUCLEOTIDE SEQUENCE [LARGE SCALE GENOMIC DNA]</scope>
    <source>
        <strain evidence="4 5">C4</strain>
    </source>
</reference>
<dbReference type="InterPro" id="IPR001633">
    <property type="entry name" value="EAL_dom"/>
</dbReference>
<evidence type="ECO:0000313" key="5">
    <source>
        <dbReference type="Proteomes" id="UP000252558"/>
    </source>
</evidence>
<dbReference type="Pfam" id="PF00990">
    <property type="entry name" value="GGDEF"/>
    <property type="match status" value="1"/>
</dbReference>
<keyword evidence="1" id="KW-0812">Transmembrane</keyword>
<dbReference type="Gene3D" id="3.20.20.450">
    <property type="entry name" value="EAL domain"/>
    <property type="match status" value="1"/>
</dbReference>
<dbReference type="PANTHER" id="PTHR44757">
    <property type="entry name" value="DIGUANYLATE CYCLASE DGCP"/>
    <property type="match status" value="1"/>
</dbReference>
<dbReference type="EMBL" id="QPID01000008">
    <property type="protein sequence ID" value="RCU48763.1"/>
    <property type="molecule type" value="Genomic_DNA"/>
</dbReference>
<dbReference type="InterPro" id="IPR052155">
    <property type="entry name" value="Biofilm_reg_signaling"/>
</dbReference>
<dbReference type="SUPFAM" id="SSF55073">
    <property type="entry name" value="Nucleotide cyclase"/>
    <property type="match status" value="1"/>
</dbReference>
<dbReference type="PANTHER" id="PTHR44757:SF2">
    <property type="entry name" value="BIOFILM ARCHITECTURE MAINTENANCE PROTEIN MBAA"/>
    <property type="match status" value="1"/>
</dbReference>
<feature type="domain" description="GGDEF" evidence="3">
    <location>
        <begin position="257"/>
        <end position="404"/>
    </location>
</feature>
<sequence>MALHSGRDLSFRIFLKTLLLSGGLAFAIWAAYVGELVLADFQQQAHQLSGVSSLPQDIQLNYGLSVVSAFDTPEGRLSATEYVDKGSAIFWQAWLNHIVDFYAPPYFSGIYWTPDATLYVPLANEPGAVLSGDLSILISQQIPATHGVIRSFAVMVVLLPFFITFAMYRQRSKLSRQARALASLAAKQAGLSSQFRLNNDTATVIETAVKKLSSKLELQNEAVNAAHLADKLTGLANRQQFQLALEKAIQQADEGKQKLALLFIDLDGFKQVNDTFGHSVGDGLLVEVASRLNAATRSSDTISLTAGETPAFQRTLARLGGDEFTVILSNIQVLEEAEQVSARIIELLEQEFRFGEHRVNISASIGIAVYPQDGQSPENLLQMADVAMYKAKSDGKGTFRVYLPEMGREVRRQHYLSNEIRRAVNDSEFSLEFQPIIEIASNQIAYFEALLRWHHPHEGQISPGEFIPIAEETRQILPLGDYVLYEAMQQMEQWNRAGLRKARVSVNVSSVQLKQLALREWVEQALQKTKLPPSCLMIEITESYLMEATGDIIAQIDALRQMGVKVAIDDFGTGYSSLSSLASLPIDVLKIDRSFVNKASSGKKYRRILASIVALAKELDLTIVAEGVETAEELELLKSMKCQYIQGFLISRPQTSKRLNHTLFNKRLSQVANSGTGVWSEKEGML</sequence>
<feature type="domain" description="EAL" evidence="2">
    <location>
        <begin position="413"/>
        <end position="667"/>
    </location>
</feature>
<dbReference type="Pfam" id="PF00563">
    <property type="entry name" value="EAL"/>
    <property type="match status" value="1"/>
</dbReference>
<feature type="transmembrane region" description="Helical" evidence="1">
    <location>
        <begin position="13"/>
        <end position="32"/>
    </location>
</feature>
<dbReference type="RefSeq" id="WP_114338887.1">
    <property type="nucleotide sequence ID" value="NZ_QPID01000008.1"/>
</dbReference>
<keyword evidence="5" id="KW-1185">Reference proteome</keyword>